<evidence type="ECO:0000313" key="5">
    <source>
        <dbReference type="Proteomes" id="UP001245370"/>
    </source>
</evidence>
<dbReference type="RefSeq" id="WP_281806697.1">
    <property type="nucleotide sequence ID" value="NZ_BSDO01000002.1"/>
</dbReference>
<evidence type="ECO:0000256" key="1">
    <source>
        <dbReference type="ARBA" id="ARBA00022603"/>
    </source>
</evidence>
<keyword evidence="1" id="KW-0489">Methyltransferase</keyword>
<evidence type="ECO:0000256" key="2">
    <source>
        <dbReference type="ARBA" id="ARBA00022679"/>
    </source>
</evidence>
<comment type="caution">
    <text evidence="4">The sequence shown here is derived from an EMBL/GenBank/DDBJ whole genome shotgun (WGS) entry which is preliminary data.</text>
</comment>
<dbReference type="Proteomes" id="UP001245370">
    <property type="component" value="Unassembled WGS sequence"/>
</dbReference>
<keyword evidence="2" id="KW-0808">Transferase</keyword>
<dbReference type="PIRSF" id="PIRSF018005">
    <property type="entry name" value="UCP018005"/>
    <property type="match status" value="1"/>
</dbReference>
<dbReference type="PANTHER" id="PTHR43397">
    <property type="entry name" value="ERGOTHIONEINE BIOSYNTHESIS PROTEIN 1"/>
    <property type="match status" value="1"/>
</dbReference>
<gene>
    <name evidence="4" type="ORF">GGQ86_000889</name>
</gene>
<protein>
    <submittedName>
        <fullName evidence="4">Dimethylhistidine N-methyltransferase</fullName>
    </submittedName>
</protein>
<dbReference type="InterPro" id="IPR029063">
    <property type="entry name" value="SAM-dependent_MTases_sf"/>
</dbReference>
<name>A0ABU1KC76_XANFL</name>
<proteinExistence type="predicted"/>
<sequence>MRASTLVRAEQSPQTPERAAFRADVIEGLSASPKQLAPKYFYDEAGSRLFDLICRLPEYYPTRTELGVLKAHAGDIAALAGPGASLVEFGSGSSVKVRLLLDALERPAAYVPIDISGPHMRAAVAALARDYPTVAMTPVEGDFTRPLELPHLGEGGRRIGFFPGSTIGNFTPAEAEAFLTHARQSLGAGAALVLGFDLPKERAVLEAAYDDHQGVTAAFNLNLLTRINRELGADFDLAAFHHRALYNEAESRIEMHLESRAAQTVRLDGARFTFAPGETIHTENSYKYAVARLMGMAQAAGWRQAALWTDPRGWFAVAVLEAV</sequence>
<dbReference type="InterPro" id="IPR019257">
    <property type="entry name" value="MeTrfase_dom"/>
</dbReference>
<dbReference type="InterPro" id="IPR017804">
    <property type="entry name" value="MeTrfase_EgtD-like"/>
</dbReference>
<dbReference type="InterPro" id="IPR035094">
    <property type="entry name" value="EgtD"/>
</dbReference>
<dbReference type="SUPFAM" id="SSF53335">
    <property type="entry name" value="S-adenosyl-L-methionine-dependent methyltransferases"/>
    <property type="match status" value="1"/>
</dbReference>
<evidence type="ECO:0000259" key="3">
    <source>
        <dbReference type="Pfam" id="PF10017"/>
    </source>
</evidence>
<organism evidence="4 5">
    <name type="scientific">Xanthobacter flavus</name>
    <dbReference type="NCBI Taxonomy" id="281"/>
    <lineage>
        <taxon>Bacteria</taxon>
        <taxon>Pseudomonadati</taxon>
        <taxon>Pseudomonadota</taxon>
        <taxon>Alphaproteobacteria</taxon>
        <taxon>Hyphomicrobiales</taxon>
        <taxon>Xanthobacteraceae</taxon>
        <taxon>Xanthobacter</taxon>
    </lineage>
</organism>
<evidence type="ECO:0000313" key="4">
    <source>
        <dbReference type="EMBL" id="MDR6332442.1"/>
    </source>
</evidence>
<dbReference type="InterPro" id="IPR051128">
    <property type="entry name" value="EgtD_Methyltrsf_superfamily"/>
</dbReference>
<dbReference type="Gene3D" id="3.40.50.150">
    <property type="entry name" value="Vaccinia Virus protein VP39"/>
    <property type="match status" value="1"/>
</dbReference>
<dbReference type="PANTHER" id="PTHR43397:SF1">
    <property type="entry name" value="ERGOTHIONEINE BIOSYNTHESIS PROTEIN 1"/>
    <property type="match status" value="1"/>
</dbReference>
<dbReference type="GeneID" id="95762276"/>
<dbReference type="Pfam" id="PF10017">
    <property type="entry name" value="Methyltransf_33"/>
    <property type="match status" value="1"/>
</dbReference>
<accession>A0ABU1KC76</accession>
<reference evidence="4 5" key="1">
    <citation type="submission" date="2023-07" db="EMBL/GenBank/DDBJ databases">
        <title>Genomic Encyclopedia of Type Strains, Phase IV (KMG-IV): sequencing the most valuable type-strain genomes for metagenomic binning, comparative biology and taxonomic classification.</title>
        <authorList>
            <person name="Goeker M."/>
        </authorList>
    </citation>
    <scope>NUCLEOTIDE SEQUENCE [LARGE SCALE GENOMIC DNA]</scope>
    <source>
        <strain evidence="4 5">DSM 338</strain>
    </source>
</reference>
<keyword evidence="5" id="KW-1185">Reference proteome</keyword>
<dbReference type="NCBIfam" id="TIGR03438">
    <property type="entry name" value="egtD_ergothio"/>
    <property type="match status" value="1"/>
</dbReference>
<dbReference type="EMBL" id="JAVDPY010000001">
    <property type="protein sequence ID" value="MDR6332442.1"/>
    <property type="molecule type" value="Genomic_DNA"/>
</dbReference>
<feature type="domain" description="Histidine-specific methyltransferase SAM-dependent" evidence="3">
    <location>
        <begin position="21"/>
        <end position="321"/>
    </location>
</feature>